<dbReference type="STRING" id="913774.A0A0C3HYX0"/>
<gene>
    <name evidence="7" type="ORF">OIDMADRAFT_16144</name>
</gene>
<dbReference type="GO" id="GO:0005385">
    <property type="term" value="F:zinc ion transmembrane transporter activity"/>
    <property type="evidence" value="ECO:0007669"/>
    <property type="project" value="TreeGrafter"/>
</dbReference>
<keyword evidence="4 6" id="KW-0472">Membrane</keyword>
<protein>
    <recommendedName>
        <fullName evidence="9">Zinc/iron permease</fullName>
    </recommendedName>
</protein>
<reference evidence="7 8" key="1">
    <citation type="submission" date="2014-04" db="EMBL/GenBank/DDBJ databases">
        <authorList>
            <consortium name="DOE Joint Genome Institute"/>
            <person name="Kuo A."/>
            <person name="Martino E."/>
            <person name="Perotto S."/>
            <person name="Kohler A."/>
            <person name="Nagy L.G."/>
            <person name="Floudas D."/>
            <person name="Copeland A."/>
            <person name="Barry K.W."/>
            <person name="Cichocki N."/>
            <person name="Veneault-Fourrey C."/>
            <person name="LaButti K."/>
            <person name="Lindquist E.A."/>
            <person name="Lipzen A."/>
            <person name="Lundell T."/>
            <person name="Morin E."/>
            <person name="Murat C."/>
            <person name="Sun H."/>
            <person name="Tunlid A."/>
            <person name="Henrissat B."/>
            <person name="Grigoriev I.V."/>
            <person name="Hibbett D.S."/>
            <person name="Martin F."/>
            <person name="Nordberg H.P."/>
            <person name="Cantor M.N."/>
            <person name="Hua S.X."/>
        </authorList>
    </citation>
    <scope>NUCLEOTIDE SEQUENCE [LARGE SCALE GENOMIC DNA]</scope>
    <source>
        <strain evidence="7 8">Zn</strain>
    </source>
</reference>
<feature type="compositionally biased region" description="Polar residues" evidence="5">
    <location>
        <begin position="151"/>
        <end position="167"/>
    </location>
</feature>
<dbReference type="PANTHER" id="PTHR11040:SF210">
    <property type="entry name" value="ZINC-REGULATED TRANSPORTER 3"/>
    <property type="match status" value="1"/>
</dbReference>
<sequence>MISIQIISSFLHGRIPSHAVNCDHIHEDTAHNHGDRHVRKEPPDVHAVQTTALLSGNGEVRILELPNGGTVPGNGDGVSHTQPYRAPDVVQRRSSITQVPNRILSFVRGTKANCDEQGPCYGYSDPCGRDCFRHLGTKLSVQRRPDPRAQHQCSNTQPTTDSPIGSHQTSLYRRAAAAFRRGPTDDAIETDEEDLGIHHHHVPENAFLNLGLQTSIAIALHKLPEGFITFATNHANPSLGFSIFTALFIHNITEGFSLALPLFLALHSRTKAILWSFLLGSVSQPLGAAIAMSWFEIAGREGQVPGEGVYGCMFAITAGIMTSVALTLFLEAISLNHNRNLCIAFGFMGMTMMGMSNALKA</sequence>
<evidence type="ECO:0000256" key="5">
    <source>
        <dbReference type="SAM" id="MobiDB-lite"/>
    </source>
</evidence>
<dbReference type="Proteomes" id="UP000054321">
    <property type="component" value="Unassembled WGS sequence"/>
</dbReference>
<keyword evidence="2 6" id="KW-0812">Transmembrane</keyword>
<evidence type="ECO:0000256" key="3">
    <source>
        <dbReference type="ARBA" id="ARBA00022989"/>
    </source>
</evidence>
<evidence type="ECO:0000256" key="2">
    <source>
        <dbReference type="ARBA" id="ARBA00022692"/>
    </source>
</evidence>
<feature type="transmembrane region" description="Helical" evidence="6">
    <location>
        <begin position="239"/>
        <end position="266"/>
    </location>
</feature>
<evidence type="ECO:0000256" key="4">
    <source>
        <dbReference type="ARBA" id="ARBA00023136"/>
    </source>
</evidence>
<proteinExistence type="predicted"/>
<comment type="subcellular location">
    <subcellularLocation>
        <location evidence="1">Membrane</location>
        <topology evidence="1">Multi-pass membrane protein</topology>
    </subcellularLocation>
</comment>
<evidence type="ECO:0000313" key="7">
    <source>
        <dbReference type="EMBL" id="KIN07437.1"/>
    </source>
</evidence>
<feature type="region of interest" description="Disordered" evidence="5">
    <location>
        <begin position="142"/>
        <end position="167"/>
    </location>
</feature>
<name>A0A0C3HYX0_OIDMZ</name>
<dbReference type="HOGENOM" id="CLU_023518_1_0_1"/>
<dbReference type="InParanoid" id="A0A0C3HYX0"/>
<reference evidence="8" key="2">
    <citation type="submission" date="2015-01" db="EMBL/GenBank/DDBJ databases">
        <title>Evolutionary Origins and Diversification of the Mycorrhizal Mutualists.</title>
        <authorList>
            <consortium name="DOE Joint Genome Institute"/>
            <consortium name="Mycorrhizal Genomics Consortium"/>
            <person name="Kohler A."/>
            <person name="Kuo A."/>
            <person name="Nagy L.G."/>
            <person name="Floudas D."/>
            <person name="Copeland A."/>
            <person name="Barry K.W."/>
            <person name="Cichocki N."/>
            <person name="Veneault-Fourrey C."/>
            <person name="LaButti K."/>
            <person name="Lindquist E.A."/>
            <person name="Lipzen A."/>
            <person name="Lundell T."/>
            <person name="Morin E."/>
            <person name="Murat C."/>
            <person name="Riley R."/>
            <person name="Ohm R."/>
            <person name="Sun H."/>
            <person name="Tunlid A."/>
            <person name="Henrissat B."/>
            <person name="Grigoriev I.V."/>
            <person name="Hibbett D.S."/>
            <person name="Martin F."/>
        </authorList>
    </citation>
    <scope>NUCLEOTIDE SEQUENCE [LARGE SCALE GENOMIC DNA]</scope>
    <source>
        <strain evidence="8">Zn</strain>
    </source>
</reference>
<evidence type="ECO:0000313" key="8">
    <source>
        <dbReference type="Proteomes" id="UP000054321"/>
    </source>
</evidence>
<evidence type="ECO:0000256" key="6">
    <source>
        <dbReference type="SAM" id="Phobius"/>
    </source>
</evidence>
<feature type="transmembrane region" description="Helical" evidence="6">
    <location>
        <begin position="341"/>
        <end position="359"/>
    </location>
</feature>
<evidence type="ECO:0000256" key="1">
    <source>
        <dbReference type="ARBA" id="ARBA00004141"/>
    </source>
</evidence>
<keyword evidence="8" id="KW-1185">Reference proteome</keyword>
<dbReference type="GO" id="GO:0016020">
    <property type="term" value="C:membrane"/>
    <property type="evidence" value="ECO:0007669"/>
    <property type="project" value="UniProtKB-SubCell"/>
</dbReference>
<dbReference type="Pfam" id="PF02535">
    <property type="entry name" value="Zip"/>
    <property type="match status" value="1"/>
</dbReference>
<accession>A0A0C3HYX0</accession>
<dbReference type="AlphaFoldDB" id="A0A0C3HYX0"/>
<dbReference type="PANTHER" id="PTHR11040">
    <property type="entry name" value="ZINC/IRON TRANSPORTER"/>
    <property type="match status" value="1"/>
</dbReference>
<organism evidence="7 8">
    <name type="scientific">Oidiodendron maius (strain Zn)</name>
    <dbReference type="NCBI Taxonomy" id="913774"/>
    <lineage>
        <taxon>Eukaryota</taxon>
        <taxon>Fungi</taxon>
        <taxon>Dikarya</taxon>
        <taxon>Ascomycota</taxon>
        <taxon>Pezizomycotina</taxon>
        <taxon>Leotiomycetes</taxon>
        <taxon>Leotiomycetes incertae sedis</taxon>
        <taxon>Myxotrichaceae</taxon>
        <taxon>Oidiodendron</taxon>
    </lineage>
</organism>
<keyword evidence="3 6" id="KW-1133">Transmembrane helix</keyword>
<feature type="transmembrane region" description="Helical" evidence="6">
    <location>
        <begin position="273"/>
        <end position="295"/>
    </location>
</feature>
<feature type="transmembrane region" description="Helical" evidence="6">
    <location>
        <begin position="307"/>
        <end position="329"/>
    </location>
</feature>
<dbReference type="EMBL" id="KN832870">
    <property type="protein sequence ID" value="KIN07437.1"/>
    <property type="molecule type" value="Genomic_DNA"/>
</dbReference>
<dbReference type="InterPro" id="IPR003689">
    <property type="entry name" value="ZIP"/>
</dbReference>
<evidence type="ECO:0008006" key="9">
    <source>
        <dbReference type="Google" id="ProtNLM"/>
    </source>
</evidence>
<dbReference type="OrthoDB" id="262547at2759"/>